<dbReference type="EMBL" id="KQ981720">
    <property type="protein sequence ID" value="KYN37315.1"/>
    <property type="molecule type" value="Genomic_DNA"/>
</dbReference>
<evidence type="ECO:0008006" key="3">
    <source>
        <dbReference type="Google" id="ProtNLM"/>
    </source>
</evidence>
<dbReference type="GO" id="GO:0003676">
    <property type="term" value="F:nucleic acid binding"/>
    <property type="evidence" value="ECO:0007669"/>
    <property type="project" value="InterPro"/>
</dbReference>
<name>A0A195F9N3_9HYME</name>
<gene>
    <name evidence="1" type="ORF">ALC56_08373</name>
</gene>
<protein>
    <recommendedName>
        <fullName evidence="3">Mos1 transposase HTH domain-containing protein</fullName>
    </recommendedName>
</protein>
<accession>A0A195F9N3</accession>
<dbReference type="Gene3D" id="3.30.420.10">
    <property type="entry name" value="Ribonuclease H-like superfamily/Ribonuclease H"/>
    <property type="match status" value="1"/>
</dbReference>
<dbReference type="AlphaFoldDB" id="A0A195F9N3"/>
<evidence type="ECO:0000313" key="2">
    <source>
        <dbReference type="Proteomes" id="UP000078541"/>
    </source>
</evidence>
<dbReference type="InterPro" id="IPR036397">
    <property type="entry name" value="RNaseH_sf"/>
</dbReference>
<organism evidence="1 2">
    <name type="scientific">Trachymyrmex septentrionalis</name>
    <dbReference type="NCBI Taxonomy" id="34720"/>
    <lineage>
        <taxon>Eukaryota</taxon>
        <taxon>Metazoa</taxon>
        <taxon>Ecdysozoa</taxon>
        <taxon>Arthropoda</taxon>
        <taxon>Hexapoda</taxon>
        <taxon>Insecta</taxon>
        <taxon>Pterygota</taxon>
        <taxon>Neoptera</taxon>
        <taxon>Endopterygota</taxon>
        <taxon>Hymenoptera</taxon>
        <taxon>Apocrita</taxon>
        <taxon>Aculeata</taxon>
        <taxon>Formicoidea</taxon>
        <taxon>Formicidae</taxon>
        <taxon>Myrmicinae</taxon>
        <taxon>Trachymyrmex</taxon>
    </lineage>
</organism>
<evidence type="ECO:0000313" key="1">
    <source>
        <dbReference type="EMBL" id="KYN37315.1"/>
    </source>
</evidence>
<reference evidence="1 2" key="1">
    <citation type="submission" date="2016-03" db="EMBL/GenBank/DDBJ databases">
        <title>Trachymyrmex septentrionalis WGS genome.</title>
        <authorList>
            <person name="Nygaard S."/>
            <person name="Hu H."/>
            <person name="Boomsma J."/>
            <person name="Zhang G."/>
        </authorList>
    </citation>
    <scope>NUCLEOTIDE SEQUENCE [LARGE SCALE GENOMIC DNA]</scope>
    <source>
        <strain evidence="1">Tsep2-gDNA-1</strain>
        <tissue evidence="1">Whole body</tissue>
    </source>
</reference>
<proteinExistence type="predicted"/>
<dbReference type="Proteomes" id="UP000078541">
    <property type="component" value="Unassembled WGS sequence"/>
</dbReference>
<sequence>MPSCAGRGVPSDAEIPRGYPSDTLSAEVALHRGGPRSDLPTAAAAMDASEERGLARTRPLFSTQGREQLLLYRCACESVKCINVRAKSGCTWIFIVATTTLTERTLLILLLSGVLAFMQEILKMLEMVYGESAMKRRTVYKWMDLFKKGRESIDDDLFPKVKNIMADEHFVAVNTIKRETTKLLKEFTKEDMQHYFQEWEKRWTKCILSRKEYFEDDHIPDTE</sequence>
<keyword evidence="2" id="KW-1185">Reference proteome</keyword>